<dbReference type="Proteomes" id="UP000178059">
    <property type="component" value="Unassembled WGS sequence"/>
</dbReference>
<sequence length="193" mass="22523">MESKKEVNVKKEMIPKEKLFIEDTCNALIKIKQPNIPSNILEKARTLGLLEKPEFHISAIATRNGKIITDFLSASKKSETIKNQIREGFLKLPWKYELLDEYYLIEKFYNQEEIEKSGYKNVPNHNRSTLIQKIKLDDLHNYYSKLNKIMGLKLTSPFPHITLFSGSDYEPMANKGIGIYSQDDFNKYLKMKL</sequence>
<protein>
    <submittedName>
        <fullName evidence="1">Uncharacterized protein</fullName>
    </submittedName>
</protein>
<evidence type="ECO:0000313" key="1">
    <source>
        <dbReference type="EMBL" id="OGI69207.1"/>
    </source>
</evidence>
<dbReference type="AlphaFoldDB" id="A0A1F6VHS1"/>
<dbReference type="EMBL" id="MFTT01000031">
    <property type="protein sequence ID" value="OGI69207.1"/>
    <property type="molecule type" value="Genomic_DNA"/>
</dbReference>
<dbReference type="STRING" id="1801743.A2824_01345"/>
<organism evidence="1 2">
    <name type="scientific">Candidatus Nomurabacteria bacterium RIFCSPHIGHO2_01_FULL_42_16</name>
    <dbReference type="NCBI Taxonomy" id="1801743"/>
    <lineage>
        <taxon>Bacteria</taxon>
        <taxon>Candidatus Nomuraibacteriota</taxon>
    </lineage>
</organism>
<reference evidence="1 2" key="1">
    <citation type="journal article" date="2016" name="Nat. Commun.">
        <title>Thousands of microbial genomes shed light on interconnected biogeochemical processes in an aquifer system.</title>
        <authorList>
            <person name="Anantharaman K."/>
            <person name="Brown C.T."/>
            <person name="Hug L.A."/>
            <person name="Sharon I."/>
            <person name="Castelle C.J."/>
            <person name="Probst A.J."/>
            <person name="Thomas B.C."/>
            <person name="Singh A."/>
            <person name="Wilkins M.J."/>
            <person name="Karaoz U."/>
            <person name="Brodie E.L."/>
            <person name="Williams K.H."/>
            <person name="Hubbard S.S."/>
            <person name="Banfield J.F."/>
        </authorList>
    </citation>
    <scope>NUCLEOTIDE SEQUENCE [LARGE SCALE GENOMIC DNA]</scope>
</reference>
<comment type="caution">
    <text evidence="1">The sequence shown here is derived from an EMBL/GenBank/DDBJ whole genome shotgun (WGS) entry which is preliminary data.</text>
</comment>
<name>A0A1F6VHS1_9BACT</name>
<gene>
    <name evidence="1" type="ORF">A2824_01345</name>
</gene>
<accession>A0A1F6VHS1</accession>
<evidence type="ECO:0000313" key="2">
    <source>
        <dbReference type="Proteomes" id="UP000178059"/>
    </source>
</evidence>
<proteinExistence type="predicted"/>